<dbReference type="Pfam" id="PF02021">
    <property type="entry name" value="UPF0102"/>
    <property type="match status" value="1"/>
</dbReference>
<dbReference type="HOGENOM" id="CLU_115353_1_0_6"/>
<organism evidence="3 4">
    <name type="scientific">Thioploca ingrica</name>
    <dbReference type="NCBI Taxonomy" id="40754"/>
    <lineage>
        <taxon>Bacteria</taxon>
        <taxon>Pseudomonadati</taxon>
        <taxon>Pseudomonadota</taxon>
        <taxon>Gammaproteobacteria</taxon>
        <taxon>Thiotrichales</taxon>
        <taxon>Thiotrichaceae</taxon>
        <taxon>Thioploca</taxon>
    </lineage>
</organism>
<evidence type="ECO:0000256" key="2">
    <source>
        <dbReference type="HAMAP-Rule" id="MF_00048"/>
    </source>
</evidence>
<proteinExistence type="inferred from homology"/>
<keyword evidence="4" id="KW-1185">Reference proteome</keyword>
<dbReference type="PANTHER" id="PTHR34039">
    <property type="entry name" value="UPF0102 PROTEIN YRAN"/>
    <property type="match status" value="1"/>
</dbReference>
<reference evidence="3 4" key="1">
    <citation type="journal article" date="2014" name="ISME J.">
        <title>Ecophysiology of Thioploca ingrica as revealed by the complete genome sequence supplemented with proteomic evidence.</title>
        <authorList>
            <person name="Kojima H."/>
            <person name="Ogura Y."/>
            <person name="Yamamoto N."/>
            <person name="Togashi T."/>
            <person name="Mori H."/>
            <person name="Watanabe T."/>
            <person name="Nemoto F."/>
            <person name="Kurokawa K."/>
            <person name="Hayashi T."/>
            <person name="Fukui M."/>
        </authorList>
    </citation>
    <scope>NUCLEOTIDE SEQUENCE [LARGE SCALE GENOMIC DNA]</scope>
</reference>
<dbReference type="InterPro" id="IPR011856">
    <property type="entry name" value="tRNA_endonuc-like_dom_sf"/>
</dbReference>
<dbReference type="KEGG" id="tig:THII_1320"/>
<dbReference type="CDD" id="cd20736">
    <property type="entry name" value="PoNe_Nuclease"/>
    <property type="match status" value="1"/>
</dbReference>
<dbReference type="InterPro" id="IPR011335">
    <property type="entry name" value="Restrct_endonuc-II-like"/>
</dbReference>
<dbReference type="STRING" id="40754.THII_1320"/>
<evidence type="ECO:0000256" key="1">
    <source>
        <dbReference type="ARBA" id="ARBA00006738"/>
    </source>
</evidence>
<sequence>MSRHYQFSSQAGQWAENFAHAYLCQQGLQPIERNYRCRQGEIDLIMQQQAILVFIEVRYRRHSSYGGSLESIDYHKQQRILRTANHYLYTHSWAQQYPCRFDVVLIQGHLTAPQICWLTDAFRNETFKD</sequence>
<evidence type="ECO:0000313" key="3">
    <source>
        <dbReference type="EMBL" id="BAP55617.1"/>
    </source>
</evidence>
<dbReference type="AlphaFoldDB" id="A0A090AJC3"/>
<dbReference type="NCBIfam" id="TIGR00252">
    <property type="entry name" value="YraN family protein"/>
    <property type="match status" value="1"/>
</dbReference>
<dbReference type="OrthoDB" id="9794876at2"/>
<dbReference type="InterPro" id="IPR003509">
    <property type="entry name" value="UPF0102_YraN-like"/>
</dbReference>
<dbReference type="Proteomes" id="UP000031623">
    <property type="component" value="Chromosome"/>
</dbReference>
<protein>
    <recommendedName>
        <fullName evidence="2">UPF0102 protein THII_1320</fullName>
    </recommendedName>
</protein>
<evidence type="ECO:0000313" key="4">
    <source>
        <dbReference type="Proteomes" id="UP000031623"/>
    </source>
</evidence>
<dbReference type="PANTHER" id="PTHR34039:SF1">
    <property type="entry name" value="UPF0102 PROTEIN YRAN"/>
    <property type="match status" value="1"/>
</dbReference>
<dbReference type="GO" id="GO:0003676">
    <property type="term" value="F:nucleic acid binding"/>
    <property type="evidence" value="ECO:0007669"/>
    <property type="project" value="InterPro"/>
</dbReference>
<dbReference type="SUPFAM" id="SSF52980">
    <property type="entry name" value="Restriction endonuclease-like"/>
    <property type="match status" value="1"/>
</dbReference>
<dbReference type="HAMAP" id="MF_00048">
    <property type="entry name" value="UPF0102"/>
    <property type="match status" value="1"/>
</dbReference>
<accession>A0A090AJC3</accession>
<name>A0A090AJC3_9GAMM</name>
<dbReference type="EMBL" id="AP014633">
    <property type="protein sequence ID" value="BAP55617.1"/>
    <property type="molecule type" value="Genomic_DNA"/>
</dbReference>
<comment type="similarity">
    <text evidence="1 2">Belongs to the UPF0102 family.</text>
</comment>
<gene>
    <name evidence="3" type="ORF">THII_1320</name>
</gene>
<dbReference type="Gene3D" id="3.40.1350.10">
    <property type="match status" value="1"/>
</dbReference>
<dbReference type="NCBIfam" id="NF009150">
    <property type="entry name" value="PRK12497.1-3"/>
    <property type="match status" value="1"/>
</dbReference>